<gene>
    <name evidence="1" type="ORF">BEH84_06001</name>
</gene>
<dbReference type="RefSeq" id="WP_069159367.1">
    <property type="nucleotide sequence ID" value="NZ_JBKXXQ010000002.1"/>
</dbReference>
<dbReference type="GeneID" id="93300922"/>
<sequence length="340" mass="40012">MNNKELITKWVLEKVEEEYKDDIALVVSHNTLRLESEKGTPSVSYFIPITDKGRRFARTFILDGVGIDLWGIEWERMEQFADLNEYNISCLADSQVLYARTPEDRERFENLKKRQAENLSNPVLMRAHALQALEQAKQIYLNMLFSKGSDVKLGAGYVLDYTAQAIAFSNCRYFKEAQAEQLEELSRMEHVPEQFAPGYLAVIREKEEETQKKQCYELIHLVQDFLERPEALQPQEKNFQDLADWYCELSYTWLRIRCYCKAGDSTKAYMWGIMLQEELNRVCYDFGIPKMELMKEFDISRLEEFAGYADSLEQEMRKIITEGGGKIREYRNYEEFLNEV</sequence>
<proteinExistence type="predicted"/>
<comment type="caution">
    <text evidence="1">The sequence shown here is derived from an EMBL/GenBank/DDBJ whole genome shotgun (WGS) entry which is preliminary data.</text>
</comment>
<organism evidence="1 2">
    <name type="scientific">Eisenbergiella tayi</name>
    <dbReference type="NCBI Taxonomy" id="1432052"/>
    <lineage>
        <taxon>Bacteria</taxon>
        <taxon>Bacillati</taxon>
        <taxon>Bacillota</taxon>
        <taxon>Clostridia</taxon>
        <taxon>Lachnospirales</taxon>
        <taxon>Lachnospiraceae</taxon>
        <taxon>Eisenbergiella</taxon>
    </lineage>
</organism>
<protein>
    <submittedName>
        <fullName evidence="1">Uncharacterized protein</fullName>
    </submittedName>
</protein>
<evidence type="ECO:0000313" key="1">
    <source>
        <dbReference type="EMBL" id="ODM02770.1"/>
    </source>
</evidence>
<dbReference type="Proteomes" id="UP000095003">
    <property type="component" value="Unassembled WGS sequence"/>
</dbReference>
<evidence type="ECO:0000313" key="2">
    <source>
        <dbReference type="Proteomes" id="UP000095003"/>
    </source>
</evidence>
<accession>A0A1E3A1Z8</accession>
<dbReference type="AlphaFoldDB" id="A0A1E3A1Z8"/>
<dbReference type="EMBL" id="MCGI01000008">
    <property type="protein sequence ID" value="ODM02770.1"/>
    <property type="molecule type" value="Genomic_DNA"/>
</dbReference>
<name>A0A1E3A1Z8_9FIRM</name>
<reference evidence="1 2" key="1">
    <citation type="submission" date="2016-07" db="EMBL/GenBank/DDBJ databases">
        <title>Characterization of isolates of Eisenbergiella tayi derived from blood cultures, using whole genome sequencing.</title>
        <authorList>
            <person name="Burdz T."/>
            <person name="Wiebe D."/>
            <person name="Huynh C."/>
            <person name="Bernard K."/>
        </authorList>
    </citation>
    <scope>NUCLEOTIDE SEQUENCE [LARGE SCALE GENOMIC DNA]</scope>
    <source>
        <strain evidence="1 2">NML 120489</strain>
    </source>
</reference>